<comment type="subcellular location">
    <subcellularLocation>
        <location evidence="1">Nucleus</location>
    </subcellularLocation>
</comment>
<feature type="region of interest" description="Disordered" evidence="10">
    <location>
        <begin position="1"/>
        <end position="20"/>
    </location>
</feature>
<dbReference type="GO" id="GO:0005674">
    <property type="term" value="C:transcription factor TFIIF complex"/>
    <property type="evidence" value="ECO:0007669"/>
    <property type="project" value="InterPro"/>
</dbReference>
<name>N1JLE4_BLUG1</name>
<dbReference type="OrthoDB" id="26094at2759"/>
<gene>
    <name evidence="13" type="ORF">BGHDH14_bgh03282</name>
</gene>
<dbReference type="InterPro" id="IPR003196">
    <property type="entry name" value="TFIIF_beta"/>
</dbReference>
<evidence type="ECO:0000256" key="7">
    <source>
        <dbReference type="ARBA" id="ARBA00023242"/>
    </source>
</evidence>
<protein>
    <recommendedName>
        <fullName evidence="3">Transcription initiation factor IIF subunit beta</fullName>
    </recommendedName>
    <alternativeName>
        <fullName evidence="9">TFIIF medium subunit</fullName>
    </alternativeName>
    <alternativeName>
        <fullName evidence="8">TFIIF-beta</fullName>
    </alternativeName>
</protein>
<feature type="domain" description="TFIIF beta subunit HTH" evidence="11">
    <location>
        <begin position="262"/>
        <end position="326"/>
    </location>
</feature>
<accession>N1JLE4</accession>
<dbReference type="InParanoid" id="N1JLE4"/>
<evidence type="ECO:0000256" key="1">
    <source>
        <dbReference type="ARBA" id="ARBA00004123"/>
    </source>
</evidence>
<evidence type="ECO:0000256" key="6">
    <source>
        <dbReference type="ARBA" id="ARBA00023163"/>
    </source>
</evidence>
<keyword evidence="14" id="KW-1185">Reference proteome</keyword>
<evidence type="ECO:0000256" key="5">
    <source>
        <dbReference type="ARBA" id="ARBA00023125"/>
    </source>
</evidence>
<dbReference type="Pfam" id="PF17683">
    <property type="entry name" value="TFIIF_beta_N"/>
    <property type="match status" value="1"/>
</dbReference>
<dbReference type="PANTHER" id="PTHR10445">
    <property type="entry name" value="GENERAL TRANSCRIPTION FACTOR IIF SUBUNIT 2"/>
    <property type="match status" value="1"/>
</dbReference>
<dbReference type="Proteomes" id="UP000015441">
    <property type="component" value="Unassembled WGS sequence"/>
</dbReference>
<dbReference type="EMBL" id="CAUH01004951">
    <property type="protein sequence ID" value="CCU81341.1"/>
    <property type="molecule type" value="Genomic_DNA"/>
</dbReference>
<keyword evidence="13" id="KW-0648">Protein biosynthesis</keyword>
<evidence type="ECO:0000256" key="2">
    <source>
        <dbReference type="ARBA" id="ARBA00009543"/>
    </source>
</evidence>
<dbReference type="CDD" id="cd07980">
    <property type="entry name" value="TFIIF_beta"/>
    <property type="match status" value="1"/>
</dbReference>
<evidence type="ECO:0000259" key="12">
    <source>
        <dbReference type="Pfam" id="PF17683"/>
    </source>
</evidence>
<dbReference type="PANTHER" id="PTHR10445:SF0">
    <property type="entry name" value="GENERAL TRANSCRIPTION FACTOR IIF SUBUNIT 2"/>
    <property type="match status" value="1"/>
</dbReference>
<dbReference type="FunFam" id="1.10.10.10:FF:000035">
    <property type="entry name" value="General transcription factor IIF subunit 2"/>
    <property type="match status" value="1"/>
</dbReference>
<dbReference type="SUPFAM" id="SSF50916">
    <property type="entry name" value="Rap30/74 interaction domains"/>
    <property type="match status" value="1"/>
</dbReference>
<comment type="caution">
    <text evidence="13">The sequence shown here is derived from an EMBL/GenBank/DDBJ whole genome shotgun (WGS) entry which is preliminary data.</text>
</comment>
<dbReference type="STRING" id="546991.N1JLE4"/>
<dbReference type="FunCoup" id="N1JLE4">
    <property type="interactions" value="499"/>
</dbReference>
<keyword evidence="4" id="KW-0805">Transcription regulation</keyword>
<feature type="compositionally biased region" description="Basic and acidic residues" evidence="10">
    <location>
        <begin position="1"/>
        <end position="12"/>
    </location>
</feature>
<evidence type="ECO:0000256" key="10">
    <source>
        <dbReference type="SAM" id="MobiDB-lite"/>
    </source>
</evidence>
<evidence type="ECO:0000256" key="9">
    <source>
        <dbReference type="ARBA" id="ARBA00081863"/>
    </source>
</evidence>
<evidence type="ECO:0000313" key="13">
    <source>
        <dbReference type="EMBL" id="CCU81341.1"/>
    </source>
</evidence>
<dbReference type="GO" id="GO:0003677">
    <property type="term" value="F:DNA binding"/>
    <property type="evidence" value="ECO:0007669"/>
    <property type="project" value="UniProtKB-KW"/>
</dbReference>
<evidence type="ECO:0000313" key="14">
    <source>
        <dbReference type="Proteomes" id="UP000015441"/>
    </source>
</evidence>
<organism evidence="13 14">
    <name type="scientific">Blumeria graminis f. sp. hordei (strain DH14)</name>
    <name type="common">Barley powdery mildew</name>
    <name type="synonym">Oidium monilioides f. sp. hordei</name>
    <dbReference type="NCBI Taxonomy" id="546991"/>
    <lineage>
        <taxon>Eukaryota</taxon>
        <taxon>Fungi</taxon>
        <taxon>Dikarya</taxon>
        <taxon>Ascomycota</taxon>
        <taxon>Pezizomycotina</taxon>
        <taxon>Leotiomycetes</taxon>
        <taxon>Erysiphales</taxon>
        <taxon>Erysiphaceae</taxon>
        <taxon>Blumeria</taxon>
        <taxon>Blumeria hordei</taxon>
    </lineage>
</organism>
<dbReference type="Gene3D" id="1.10.10.10">
    <property type="entry name" value="Winged helix-like DNA-binding domain superfamily/Winged helix DNA-binding domain"/>
    <property type="match status" value="1"/>
</dbReference>
<dbReference type="InterPro" id="IPR036388">
    <property type="entry name" value="WH-like_DNA-bd_sf"/>
</dbReference>
<dbReference type="GO" id="GO:0003743">
    <property type="term" value="F:translation initiation factor activity"/>
    <property type="evidence" value="ECO:0007669"/>
    <property type="project" value="UniProtKB-KW"/>
</dbReference>
<evidence type="ECO:0000256" key="8">
    <source>
        <dbReference type="ARBA" id="ARBA00081473"/>
    </source>
</evidence>
<comment type="similarity">
    <text evidence="2">Belongs to the TFIIF beta subunit family.</text>
</comment>
<dbReference type="eggNOG" id="KOG2905">
    <property type="taxonomic scope" value="Eukaryota"/>
</dbReference>
<dbReference type="InterPro" id="IPR040450">
    <property type="entry name" value="TFIIF_beta_HTH"/>
</dbReference>
<sequence length="377" mass="43011">MADIYIKPDPDSKPSPAALSEDDIYEDAGDLEFNTDSAYQRMYLARVPKYVWDAWQGLDDESEIQIGTIRQCSTKNAKGVPKLSLHMLLRKDLAQHQNIPKEYNLDVTEEKVKNTFVFTEQDLPGFKSRSQMKFDPKSANMPARLTRPKFDKLNPRGPYDPNKRFQPYFRKAVPKKTTIAGKVAHEVNCITVDNEEAQRLLAMRTIEAMKPKMHTKFLKQDFSVTRKGFIQPGSISAQNTFSGFIKTKSALPGQRSQTQKTARMPQNELLDRIFECFRKYNYWSMKALRTELQQPEAYLREVLEKVASLAKSGKFATLWSLKAENRMDSYEDTVAPTTEGDMVGEDSDGVDDDGENDIDMKFEDVAGEVCIAVADFY</sequence>
<dbReference type="Pfam" id="PF02270">
    <property type="entry name" value="TFIIF_beta"/>
    <property type="match status" value="1"/>
</dbReference>
<dbReference type="InterPro" id="IPR040504">
    <property type="entry name" value="TFIIF_beta_N"/>
</dbReference>
<dbReference type="InterPro" id="IPR036390">
    <property type="entry name" value="WH_DNA-bd_sf"/>
</dbReference>
<feature type="domain" description="TFIIF beta subunit N-terminal" evidence="12">
    <location>
        <begin position="40"/>
        <end position="190"/>
    </location>
</feature>
<evidence type="ECO:0000256" key="4">
    <source>
        <dbReference type="ARBA" id="ARBA00023015"/>
    </source>
</evidence>
<evidence type="ECO:0000256" key="3">
    <source>
        <dbReference type="ARBA" id="ARBA00021453"/>
    </source>
</evidence>
<dbReference type="AlphaFoldDB" id="N1JLE4"/>
<proteinExistence type="inferred from homology"/>
<dbReference type="HOGENOM" id="CLU_047858_0_2_1"/>
<dbReference type="SUPFAM" id="SSF46785">
    <property type="entry name" value="Winged helix' DNA-binding domain"/>
    <property type="match status" value="1"/>
</dbReference>
<keyword evidence="6" id="KW-0804">Transcription</keyword>
<reference evidence="13 14" key="1">
    <citation type="journal article" date="2010" name="Science">
        <title>Genome expansion and gene loss in powdery mildew fungi reveal tradeoffs in extreme parasitism.</title>
        <authorList>
            <person name="Spanu P.D."/>
            <person name="Abbott J.C."/>
            <person name="Amselem J."/>
            <person name="Burgis T.A."/>
            <person name="Soanes D.M."/>
            <person name="Stueber K."/>
            <person name="Ver Loren van Themaat E."/>
            <person name="Brown J.K.M."/>
            <person name="Butcher S.A."/>
            <person name="Gurr S.J."/>
            <person name="Lebrun M.-H."/>
            <person name="Ridout C.J."/>
            <person name="Schulze-Lefert P."/>
            <person name="Talbot N.J."/>
            <person name="Ahmadinejad N."/>
            <person name="Ametz C."/>
            <person name="Barton G.R."/>
            <person name="Benjdia M."/>
            <person name="Bidzinski P."/>
            <person name="Bindschedler L.V."/>
            <person name="Both M."/>
            <person name="Brewer M.T."/>
            <person name="Cadle-Davidson L."/>
            <person name="Cadle-Davidson M.M."/>
            <person name="Collemare J."/>
            <person name="Cramer R."/>
            <person name="Frenkel O."/>
            <person name="Godfrey D."/>
            <person name="Harriman J."/>
            <person name="Hoede C."/>
            <person name="King B.C."/>
            <person name="Klages S."/>
            <person name="Kleemann J."/>
            <person name="Knoll D."/>
            <person name="Koti P.S."/>
            <person name="Kreplak J."/>
            <person name="Lopez-Ruiz F.J."/>
            <person name="Lu X."/>
            <person name="Maekawa T."/>
            <person name="Mahanil S."/>
            <person name="Micali C."/>
            <person name="Milgroom M.G."/>
            <person name="Montana G."/>
            <person name="Noir S."/>
            <person name="O'Connell R.J."/>
            <person name="Oberhaensli S."/>
            <person name="Parlange F."/>
            <person name="Pedersen C."/>
            <person name="Quesneville H."/>
            <person name="Reinhardt R."/>
            <person name="Rott M."/>
            <person name="Sacristan S."/>
            <person name="Schmidt S.M."/>
            <person name="Schoen M."/>
            <person name="Skamnioti P."/>
            <person name="Sommer H."/>
            <person name="Stephens A."/>
            <person name="Takahara H."/>
            <person name="Thordal-Christensen H."/>
            <person name="Vigouroux M."/>
            <person name="Wessling R."/>
            <person name="Wicker T."/>
            <person name="Panstruga R."/>
        </authorList>
    </citation>
    <scope>NUCLEOTIDE SEQUENCE [LARGE SCALE GENOMIC DNA]</scope>
    <source>
        <strain evidence="13">DH14</strain>
    </source>
</reference>
<evidence type="ECO:0000259" key="11">
    <source>
        <dbReference type="Pfam" id="PF02270"/>
    </source>
</evidence>
<keyword evidence="7" id="KW-0539">Nucleus</keyword>
<keyword evidence="5" id="KW-0238">DNA-binding</keyword>
<dbReference type="InterPro" id="IPR011039">
    <property type="entry name" value="TFIIF_interaction"/>
</dbReference>
<keyword evidence="13" id="KW-0396">Initiation factor</keyword>
<dbReference type="GO" id="GO:0006367">
    <property type="term" value="P:transcription initiation at RNA polymerase II promoter"/>
    <property type="evidence" value="ECO:0007669"/>
    <property type="project" value="InterPro"/>
</dbReference>